<feature type="transmembrane region" description="Helical" evidence="6">
    <location>
        <begin position="561"/>
        <end position="577"/>
    </location>
</feature>
<feature type="transmembrane region" description="Helical" evidence="6">
    <location>
        <begin position="473"/>
        <end position="497"/>
    </location>
</feature>
<feature type="domain" description="ComEC/Rec2-related protein" evidence="7">
    <location>
        <begin position="281"/>
        <end position="557"/>
    </location>
</feature>
<keyword evidence="3 6" id="KW-0812">Transmembrane</keyword>
<accession>A0A8J7LJG6</accession>
<dbReference type="NCBIfam" id="TIGR00360">
    <property type="entry name" value="ComEC_N-term"/>
    <property type="match status" value="1"/>
</dbReference>
<evidence type="ECO:0000259" key="7">
    <source>
        <dbReference type="Pfam" id="PF03772"/>
    </source>
</evidence>
<comment type="subcellular location">
    <subcellularLocation>
        <location evidence="1">Cell membrane</location>
        <topology evidence="1">Multi-pass membrane protein</topology>
    </subcellularLocation>
</comment>
<dbReference type="PANTHER" id="PTHR30619:SF1">
    <property type="entry name" value="RECOMBINATION PROTEIN 2"/>
    <property type="match status" value="1"/>
</dbReference>
<dbReference type="Pfam" id="PF13567">
    <property type="entry name" value="DUF4131"/>
    <property type="match status" value="1"/>
</dbReference>
<dbReference type="EMBL" id="JADCKQ010000001">
    <property type="protein sequence ID" value="MBI1492365.1"/>
    <property type="molecule type" value="Genomic_DNA"/>
</dbReference>
<evidence type="ECO:0000256" key="5">
    <source>
        <dbReference type="ARBA" id="ARBA00023136"/>
    </source>
</evidence>
<feature type="transmembrane region" description="Helical" evidence="6">
    <location>
        <begin position="536"/>
        <end position="554"/>
    </location>
</feature>
<dbReference type="PANTHER" id="PTHR30619">
    <property type="entry name" value="DNA INTERNALIZATION/COMPETENCE PROTEIN COMEC/REC2"/>
    <property type="match status" value="1"/>
</dbReference>
<evidence type="ECO:0000256" key="4">
    <source>
        <dbReference type="ARBA" id="ARBA00022989"/>
    </source>
</evidence>
<dbReference type="InterPro" id="IPR004477">
    <property type="entry name" value="ComEC_N"/>
</dbReference>
<feature type="transmembrane region" description="Helical" evidence="6">
    <location>
        <begin position="439"/>
        <end position="461"/>
    </location>
</feature>
<evidence type="ECO:0000256" key="3">
    <source>
        <dbReference type="ARBA" id="ARBA00022692"/>
    </source>
</evidence>
<feature type="transmembrane region" description="Helical" evidence="6">
    <location>
        <begin position="100"/>
        <end position="118"/>
    </location>
</feature>
<evidence type="ECO:0000259" key="8">
    <source>
        <dbReference type="Pfam" id="PF13567"/>
    </source>
</evidence>
<protein>
    <submittedName>
        <fullName evidence="9">ComEC/Rec2 family competence protein</fullName>
    </submittedName>
</protein>
<evidence type="ECO:0000313" key="9">
    <source>
        <dbReference type="EMBL" id="MBI1492365.1"/>
    </source>
</evidence>
<organism evidence="9 10">
    <name type="scientific">Halocynthiibacter styelae</name>
    <dbReference type="NCBI Taxonomy" id="2761955"/>
    <lineage>
        <taxon>Bacteria</taxon>
        <taxon>Pseudomonadati</taxon>
        <taxon>Pseudomonadota</taxon>
        <taxon>Alphaproteobacteria</taxon>
        <taxon>Rhodobacterales</taxon>
        <taxon>Paracoccaceae</taxon>
        <taxon>Halocynthiibacter</taxon>
    </lineage>
</organism>
<dbReference type="AlphaFoldDB" id="A0A8J7LJG6"/>
<dbReference type="Proteomes" id="UP000640583">
    <property type="component" value="Unassembled WGS sequence"/>
</dbReference>
<dbReference type="InterPro" id="IPR052159">
    <property type="entry name" value="Competence_DNA_uptake"/>
</dbReference>
<dbReference type="GO" id="GO:0005886">
    <property type="term" value="C:plasma membrane"/>
    <property type="evidence" value="ECO:0007669"/>
    <property type="project" value="UniProtKB-SubCell"/>
</dbReference>
<reference evidence="9" key="1">
    <citation type="submission" date="2020-10" db="EMBL/GenBank/DDBJ databases">
        <title>Paenihalocynthiibacter styelae gen. nov., sp. nov., isolated from stalked sea squirt Styela clava.</title>
        <authorList>
            <person name="Kim Y.-O."/>
            <person name="Yoon J.-H."/>
        </authorList>
    </citation>
    <scope>NUCLEOTIDE SEQUENCE</scope>
    <source>
        <strain evidence="9">MYP1-1</strain>
    </source>
</reference>
<feature type="transmembrane region" description="Helical" evidence="6">
    <location>
        <begin position="49"/>
        <end position="67"/>
    </location>
</feature>
<feature type="transmembrane region" description="Helical" evidence="6">
    <location>
        <begin position="504"/>
        <end position="524"/>
    </location>
</feature>
<evidence type="ECO:0000256" key="2">
    <source>
        <dbReference type="ARBA" id="ARBA00022475"/>
    </source>
</evidence>
<keyword evidence="10" id="KW-1185">Reference proteome</keyword>
<feature type="transmembrane region" description="Helical" evidence="6">
    <location>
        <begin position="339"/>
        <end position="357"/>
    </location>
</feature>
<comment type="caution">
    <text evidence="9">The sequence shown here is derived from an EMBL/GenBank/DDBJ whole genome shotgun (WGS) entry which is preliminary data.</text>
</comment>
<feature type="transmembrane region" description="Helical" evidence="6">
    <location>
        <begin position="73"/>
        <end position="93"/>
    </location>
</feature>
<dbReference type="InterPro" id="IPR025405">
    <property type="entry name" value="DUF4131"/>
</dbReference>
<evidence type="ECO:0000256" key="1">
    <source>
        <dbReference type="ARBA" id="ARBA00004651"/>
    </source>
</evidence>
<keyword evidence="4 6" id="KW-1133">Transmembrane helix</keyword>
<sequence length="740" mass="79516">MKISCPGFTGAGSSKQDRNGFQRRVLTKRKHVWAYIRLNEAIARQRGRLFCWSAVCLGGGVGLYFARPVEPDVTLLSFLALICGICLTIPFFSSETLSPLFAGVGLILAGLLVAATHARTSAAPVLAYRYYGPVEGRVIAVDRSLTGKIRMTLDQVLLAEVAPDRTPEKVRISLHGDADPDAEARYLGYIALRPEPGQHVVLTANLSPPPGPAEPGGFDFRRFAWFQKLGAIGYTRTPILQIGPPRLNGVQVRVNHLRGQLSERVRTRISGEAGAFAATITTGDRSSMSIETTDALRASNLSHLLAISGLHMGLLTGFVFASARLFLALIPGMALRLPIRKIAAVAAMITGAVYLALSGGNVATVRAFIMVSALFIAVLLGRRALTLNSVALAALIILLITPEALPGPGFQMSFAATTALVVVFGGLQRIEVNTWLPRWLRPVFAVLVSSFIAGAATAPIAAAHFNQVAQYGLLANVLSVPVMGVLVVPAGVLAFLLEPLGLGWIGFLVMEAGINWILWVADFVSGLEGAVWKVPTPGPLVLPLIALGAIWLVLWNGKLRGAGILLFFSGFYVWGLVERPFILIAESGRMMGVLMPEGRAVVKARGDGFAVRTWLENDGDTASQEEAAARSGFQDYAGFKAYRFAGQNIILLSGRGVKAQIFDLCQSGNMLIYGGRTEGFPDLADCHFLTARDLRQSGSLAIYGQTVAGTELEIVSAEEIAGRRLWTSRPTRTRYRQADQ</sequence>
<keyword evidence="5 6" id="KW-0472">Membrane</keyword>
<feature type="transmembrane region" description="Helical" evidence="6">
    <location>
        <begin position="304"/>
        <end position="327"/>
    </location>
</feature>
<feature type="domain" description="DUF4131" evidence="8">
    <location>
        <begin position="78"/>
        <end position="239"/>
    </location>
</feature>
<evidence type="ECO:0000256" key="6">
    <source>
        <dbReference type="SAM" id="Phobius"/>
    </source>
</evidence>
<dbReference type="Pfam" id="PF03772">
    <property type="entry name" value="Competence"/>
    <property type="match status" value="1"/>
</dbReference>
<name>A0A8J7LJG6_9RHOB</name>
<feature type="transmembrane region" description="Helical" evidence="6">
    <location>
        <begin position="408"/>
        <end position="427"/>
    </location>
</feature>
<proteinExistence type="predicted"/>
<keyword evidence="2" id="KW-1003">Cell membrane</keyword>
<gene>
    <name evidence="9" type="ORF">H1D41_01800</name>
</gene>
<feature type="transmembrane region" description="Helical" evidence="6">
    <location>
        <begin position="385"/>
        <end position="402"/>
    </location>
</feature>
<evidence type="ECO:0000313" key="10">
    <source>
        <dbReference type="Proteomes" id="UP000640583"/>
    </source>
</evidence>